<comment type="subcellular location">
    <subcellularLocation>
        <location evidence="7">Cell membrane</location>
        <topology evidence="7">Peripheral membrane protein</topology>
    </subcellularLocation>
    <subcellularLocation>
        <location evidence="1">Membrane</location>
    </subcellularLocation>
</comment>
<dbReference type="STRING" id="1435349.PW52_03910"/>
<evidence type="ECO:0000256" key="6">
    <source>
        <dbReference type="ARBA" id="ARBA00023310"/>
    </source>
</evidence>
<dbReference type="PROSITE" id="PS00389">
    <property type="entry name" value="ATPASE_DELTA"/>
    <property type="match status" value="1"/>
</dbReference>
<dbReference type="PRINTS" id="PR00125">
    <property type="entry name" value="ATPASEDELTA"/>
</dbReference>
<name>A0A0D7WGD6_9FLAO</name>
<protein>
    <recommendedName>
        <fullName evidence="7">ATP synthase subunit delta</fullName>
    </recommendedName>
    <alternativeName>
        <fullName evidence="7">ATP synthase F(1) sector subunit delta</fullName>
    </alternativeName>
    <alternativeName>
        <fullName evidence="7">F-type ATPase subunit delta</fullName>
        <shortName evidence="7">F-ATPase subunit delta</shortName>
    </alternativeName>
</protein>
<dbReference type="HAMAP" id="MF_01416">
    <property type="entry name" value="ATP_synth_delta_bact"/>
    <property type="match status" value="1"/>
</dbReference>
<dbReference type="PATRIC" id="fig|1435349.4.peg.1485"/>
<evidence type="ECO:0000256" key="1">
    <source>
        <dbReference type="ARBA" id="ARBA00004370"/>
    </source>
</evidence>
<organism evidence="8 9">
    <name type="scientific">Neotamlana sedimentorum</name>
    <dbReference type="NCBI Taxonomy" id="1435349"/>
    <lineage>
        <taxon>Bacteria</taxon>
        <taxon>Pseudomonadati</taxon>
        <taxon>Bacteroidota</taxon>
        <taxon>Flavobacteriia</taxon>
        <taxon>Flavobacteriales</taxon>
        <taxon>Flavobacteriaceae</taxon>
        <taxon>Neotamlana</taxon>
    </lineage>
</organism>
<gene>
    <name evidence="7" type="primary">atpH</name>
    <name evidence="8" type="ORF">PW52_03910</name>
</gene>
<keyword evidence="5 7" id="KW-0472">Membrane</keyword>
<dbReference type="GO" id="GO:0005886">
    <property type="term" value="C:plasma membrane"/>
    <property type="evidence" value="ECO:0007669"/>
    <property type="project" value="UniProtKB-SubCell"/>
</dbReference>
<keyword evidence="2 7" id="KW-0813">Transport</keyword>
<evidence type="ECO:0000313" key="8">
    <source>
        <dbReference type="EMBL" id="KJD36787.1"/>
    </source>
</evidence>
<keyword evidence="3 7" id="KW-0375">Hydrogen ion transport</keyword>
<sequence>MSGSRAAIRYAKAVFSLATDQNTTEVVNNDMKLIANTIAESKDLSDMLESPVITSAVKKSVLNEVFKGTDKSTLSLINTLISNKRINILNQVAEKYNALFDASKGVELATVTTVVPITPAIEEKVLAKAKELTGKTVVIKNVIDETILGGFILRIGDIQYNASVANQLNKLKQEFTLN</sequence>
<comment type="caution">
    <text evidence="8">The sequence shown here is derived from an EMBL/GenBank/DDBJ whole genome shotgun (WGS) entry which is preliminary data.</text>
</comment>
<dbReference type="Gene3D" id="1.10.520.20">
    <property type="entry name" value="N-terminal domain of the delta subunit of the F1F0-ATP synthase"/>
    <property type="match status" value="1"/>
</dbReference>
<evidence type="ECO:0000313" key="9">
    <source>
        <dbReference type="Proteomes" id="UP000032578"/>
    </source>
</evidence>
<dbReference type="EMBL" id="JTDW01000002">
    <property type="protein sequence ID" value="KJD36787.1"/>
    <property type="molecule type" value="Genomic_DNA"/>
</dbReference>
<reference evidence="8 9" key="1">
    <citation type="submission" date="2014-11" db="EMBL/GenBank/DDBJ databases">
        <title>Tamlana sedimentorum sp. nov., isolated from shallow sand sediments of the Sea of Japan.</title>
        <authorList>
            <person name="Romanenko L.A."/>
        </authorList>
    </citation>
    <scope>NUCLEOTIDE SEQUENCE [LARGE SCALE GENOMIC DNA]</scope>
    <source>
        <strain evidence="8 9">JCM 19808</strain>
    </source>
</reference>
<evidence type="ECO:0000256" key="7">
    <source>
        <dbReference type="HAMAP-Rule" id="MF_01416"/>
    </source>
</evidence>
<dbReference type="SUPFAM" id="SSF47928">
    <property type="entry name" value="N-terminal domain of the delta subunit of the F1F0-ATP synthase"/>
    <property type="match status" value="1"/>
</dbReference>
<comment type="function">
    <text evidence="7">F(1)F(0) ATP synthase produces ATP from ADP in the presence of a proton or sodium gradient. F-type ATPases consist of two structural domains, F(1) containing the extramembraneous catalytic core and F(0) containing the membrane proton channel, linked together by a central stalk and a peripheral stalk. During catalysis, ATP synthesis in the catalytic domain of F(1) is coupled via a rotary mechanism of the central stalk subunits to proton translocation.</text>
</comment>
<keyword evidence="7" id="KW-0139">CF(1)</keyword>
<dbReference type="InterPro" id="IPR020781">
    <property type="entry name" value="ATPase_OSCP/d_CS"/>
</dbReference>
<accession>A0A0D7WGD6</accession>
<dbReference type="InterPro" id="IPR026015">
    <property type="entry name" value="ATP_synth_OSCP/delta_N_sf"/>
</dbReference>
<dbReference type="OrthoDB" id="9802471at2"/>
<evidence type="ECO:0000256" key="2">
    <source>
        <dbReference type="ARBA" id="ARBA00022448"/>
    </source>
</evidence>
<dbReference type="GO" id="GO:0046933">
    <property type="term" value="F:proton-transporting ATP synthase activity, rotational mechanism"/>
    <property type="evidence" value="ECO:0007669"/>
    <property type="project" value="UniProtKB-UniRule"/>
</dbReference>
<dbReference type="Proteomes" id="UP000032578">
    <property type="component" value="Unassembled WGS sequence"/>
</dbReference>
<dbReference type="RefSeq" id="WP_044631600.1">
    <property type="nucleotide sequence ID" value="NZ_JTDW01000002.1"/>
</dbReference>
<evidence type="ECO:0000256" key="4">
    <source>
        <dbReference type="ARBA" id="ARBA00023065"/>
    </source>
</evidence>
<dbReference type="AlphaFoldDB" id="A0A0D7WGD6"/>
<evidence type="ECO:0000256" key="5">
    <source>
        <dbReference type="ARBA" id="ARBA00023136"/>
    </source>
</evidence>
<evidence type="ECO:0000256" key="3">
    <source>
        <dbReference type="ARBA" id="ARBA00022781"/>
    </source>
</evidence>
<dbReference type="NCBIfam" id="TIGR01145">
    <property type="entry name" value="ATP_synt_delta"/>
    <property type="match status" value="1"/>
</dbReference>
<dbReference type="GO" id="GO:0045259">
    <property type="term" value="C:proton-transporting ATP synthase complex"/>
    <property type="evidence" value="ECO:0007669"/>
    <property type="project" value="UniProtKB-KW"/>
</dbReference>
<dbReference type="InterPro" id="IPR000711">
    <property type="entry name" value="ATPase_OSCP/dsu"/>
</dbReference>
<keyword evidence="4 7" id="KW-0406">Ion transport</keyword>
<dbReference type="PANTHER" id="PTHR11910">
    <property type="entry name" value="ATP SYNTHASE DELTA CHAIN"/>
    <property type="match status" value="1"/>
</dbReference>
<keyword evidence="7" id="KW-1003">Cell membrane</keyword>
<comment type="function">
    <text evidence="7">This protein is part of the stalk that links CF(0) to CF(1). It either transmits conformational changes from CF(0) to CF(1) or is implicated in proton conduction.</text>
</comment>
<keyword evidence="6 7" id="KW-0066">ATP synthesis</keyword>
<keyword evidence="9" id="KW-1185">Reference proteome</keyword>
<comment type="similarity">
    <text evidence="7">Belongs to the ATPase delta chain family.</text>
</comment>
<dbReference type="Pfam" id="PF00213">
    <property type="entry name" value="OSCP"/>
    <property type="match status" value="1"/>
</dbReference>
<proteinExistence type="inferred from homology"/>